<accession>G4TS74</accession>
<dbReference type="GO" id="GO:0043531">
    <property type="term" value="F:ADP binding"/>
    <property type="evidence" value="ECO:0007669"/>
    <property type="project" value="InterPro"/>
</dbReference>
<dbReference type="Gene3D" id="3.40.50.300">
    <property type="entry name" value="P-loop containing nucleotide triphosphate hydrolases"/>
    <property type="match status" value="1"/>
</dbReference>
<dbReference type="HOGENOM" id="CLU_000288_125_13_1"/>
<dbReference type="InParanoid" id="G4TS74"/>
<dbReference type="Pfam" id="PF00931">
    <property type="entry name" value="NB-ARC"/>
    <property type="match status" value="1"/>
</dbReference>
<dbReference type="Gene3D" id="1.25.40.10">
    <property type="entry name" value="Tetratricopeptide repeat domain"/>
    <property type="match status" value="2"/>
</dbReference>
<evidence type="ECO:0000259" key="1">
    <source>
        <dbReference type="Pfam" id="PF00931"/>
    </source>
</evidence>
<dbReference type="EMBL" id="CAFZ01000285">
    <property type="protein sequence ID" value="CCA74167.1"/>
    <property type="molecule type" value="Genomic_DNA"/>
</dbReference>
<dbReference type="InterPro" id="IPR019734">
    <property type="entry name" value="TPR_rpt"/>
</dbReference>
<evidence type="ECO:0000313" key="3">
    <source>
        <dbReference type="Proteomes" id="UP000007148"/>
    </source>
</evidence>
<dbReference type="Pfam" id="PF13424">
    <property type="entry name" value="TPR_12"/>
    <property type="match status" value="2"/>
</dbReference>
<dbReference type="PANTHER" id="PTHR46082:SF6">
    <property type="entry name" value="AAA+ ATPASE DOMAIN-CONTAINING PROTEIN-RELATED"/>
    <property type="match status" value="1"/>
</dbReference>
<comment type="caution">
    <text evidence="2">The sequence shown here is derived from an EMBL/GenBank/DDBJ whole genome shotgun (WGS) entry which is preliminary data.</text>
</comment>
<dbReference type="STRING" id="1109443.G4TS74"/>
<dbReference type="SMART" id="SM00028">
    <property type="entry name" value="TPR"/>
    <property type="match status" value="4"/>
</dbReference>
<organism evidence="2 3">
    <name type="scientific">Serendipita indica (strain DSM 11827)</name>
    <name type="common">Root endophyte fungus</name>
    <name type="synonym">Piriformospora indica</name>
    <dbReference type="NCBI Taxonomy" id="1109443"/>
    <lineage>
        <taxon>Eukaryota</taxon>
        <taxon>Fungi</taxon>
        <taxon>Dikarya</taxon>
        <taxon>Basidiomycota</taxon>
        <taxon>Agaricomycotina</taxon>
        <taxon>Agaricomycetes</taxon>
        <taxon>Sebacinales</taxon>
        <taxon>Serendipitaceae</taxon>
        <taxon>Serendipita</taxon>
    </lineage>
</organism>
<dbReference type="SUPFAM" id="SSF52540">
    <property type="entry name" value="P-loop containing nucleoside triphosphate hydrolases"/>
    <property type="match status" value="1"/>
</dbReference>
<dbReference type="InterPro" id="IPR053137">
    <property type="entry name" value="NLR-like"/>
</dbReference>
<keyword evidence="3" id="KW-1185">Reference proteome</keyword>
<gene>
    <name evidence="2" type="ORF">PIIN_08120</name>
</gene>
<dbReference type="Pfam" id="PF13374">
    <property type="entry name" value="TPR_10"/>
    <property type="match status" value="1"/>
</dbReference>
<proteinExistence type="predicted"/>
<dbReference type="InterPro" id="IPR027417">
    <property type="entry name" value="P-loop_NTPase"/>
</dbReference>
<dbReference type="eggNOG" id="KOG1840">
    <property type="taxonomic scope" value="Eukaryota"/>
</dbReference>
<dbReference type="OrthoDB" id="1658288at2759"/>
<dbReference type="Proteomes" id="UP000007148">
    <property type="component" value="Unassembled WGS sequence"/>
</dbReference>
<name>G4TS74_SERID</name>
<feature type="domain" description="NB-ARC" evidence="1">
    <location>
        <begin position="242"/>
        <end position="381"/>
    </location>
</feature>
<dbReference type="InterPro" id="IPR011990">
    <property type="entry name" value="TPR-like_helical_dom_sf"/>
</dbReference>
<dbReference type="InterPro" id="IPR002182">
    <property type="entry name" value="NB-ARC"/>
</dbReference>
<reference evidence="2 3" key="1">
    <citation type="journal article" date="2011" name="PLoS Pathog.">
        <title>Endophytic Life Strategies Decoded by Genome and Transcriptome Analyses of the Mutualistic Root Symbiont Piriformospora indica.</title>
        <authorList>
            <person name="Zuccaro A."/>
            <person name="Lahrmann U."/>
            <person name="Guldener U."/>
            <person name="Langen G."/>
            <person name="Pfiffi S."/>
            <person name="Biedenkopf D."/>
            <person name="Wong P."/>
            <person name="Samans B."/>
            <person name="Grimm C."/>
            <person name="Basiewicz M."/>
            <person name="Murat C."/>
            <person name="Martin F."/>
            <person name="Kogel K.H."/>
        </authorList>
    </citation>
    <scope>NUCLEOTIDE SEQUENCE [LARGE SCALE GENOMIC DNA]</scope>
    <source>
        <strain evidence="2 3">DSM 11827</strain>
    </source>
</reference>
<protein>
    <submittedName>
        <fullName evidence="2">Related to kinesin light chain</fullName>
    </submittedName>
</protein>
<sequence>MRQKADGLAQTLSRYRKTTPRALVLCHNQSLQSKCNLRDILCSTHAILFFGTPHSGVEDVTLLEEINRLASLNMQTTNIILKDLRSHSSELENLQKLYLAASEKITSIFFCAEYQTSPSVKRQRLLVPQHSATIDGDRNGMPIHLHADHQNMIRFPSAENENYKAVLYYLEAFMKEACSTVQEKWVIEDRHRDAPKGDSSSSEVILPKRRPPVSRNYIKRAEIQDLITQKLLPGPSFRLQPRCILHGMGGAGKTQLATKWIEEHKKSFTRIIVVDASSQAELEADLQRSIRSVGPEYAKMTWEDSVAYLDRKEKGWLLFFDNADLLDLNLYPYLPNSSHGTILITTRNRECTVHAPDGAILVSSLKEHEAVELLHQVAGMSPVSNKQSIDIVTELGMLALAVAQAGAYIRKTRRLDTYLGTFREHRDSLMRDQPVQTADYESSIYAAFDLSFHQLSSKAQDFIKLCSFLHHSLIPAALFEYSSRSKFTAAIVLDCFPPPESDSVLISGLEKILGEIWDGFAFQKSIDSASQASFIQVSSDGICYTLHPLLQTYIKDSLDEKEHDHYARMTAQLLLGAIQSTEGDTELLWQLYPHIRGIPTHIQSENIAHALAFHAFYNFMNDWEPCRELLESALSQVQSSQNQIERIQLIDRLANIEFKCGQLADAEKRQREVLSFYCKVHGPCHVDTISALSSLATTLHQQNRLDEAEQMDRQVLDLRPKILGQCHPETMSAMSNLAIILCERGNLEEAEKMHRQVLNLRLETLEQCDLCTVAAMSNLATTLCERGNLEEAEKMHRKVLELRLEILGQRHPGTISAMSDLATTLFKRGHLEEAEKMDRQVLGLRLEILGQRNMSTVSAMSVDTRTREVRGKTSL</sequence>
<evidence type="ECO:0000313" key="2">
    <source>
        <dbReference type="EMBL" id="CCA74167.1"/>
    </source>
</evidence>
<dbReference type="PANTHER" id="PTHR46082">
    <property type="entry name" value="ATP/GTP-BINDING PROTEIN-RELATED"/>
    <property type="match status" value="1"/>
</dbReference>
<dbReference type="AlphaFoldDB" id="G4TS74"/>
<dbReference type="SUPFAM" id="SSF48452">
    <property type="entry name" value="TPR-like"/>
    <property type="match status" value="2"/>
</dbReference>